<dbReference type="AlphaFoldDB" id="A0A0L0FFQ6"/>
<name>A0A0L0FFQ6_9EUKA</name>
<dbReference type="GeneID" id="25912415"/>
<protein>
    <submittedName>
        <fullName evidence="2">Uncharacterized protein</fullName>
    </submittedName>
</protein>
<accession>A0A0L0FFQ6</accession>
<keyword evidence="3" id="KW-1185">Reference proteome</keyword>
<evidence type="ECO:0000256" key="1">
    <source>
        <dbReference type="SAM" id="MobiDB-lite"/>
    </source>
</evidence>
<feature type="compositionally biased region" description="Polar residues" evidence="1">
    <location>
        <begin position="18"/>
        <end position="30"/>
    </location>
</feature>
<evidence type="ECO:0000313" key="3">
    <source>
        <dbReference type="Proteomes" id="UP000054560"/>
    </source>
</evidence>
<feature type="region of interest" description="Disordered" evidence="1">
    <location>
        <begin position="42"/>
        <end position="61"/>
    </location>
</feature>
<feature type="region of interest" description="Disordered" evidence="1">
    <location>
        <begin position="1"/>
        <end position="30"/>
    </location>
</feature>
<feature type="compositionally biased region" description="Gly residues" evidence="1">
    <location>
        <begin position="1"/>
        <end position="10"/>
    </location>
</feature>
<dbReference type="RefSeq" id="XP_014149467.1">
    <property type="nucleotide sequence ID" value="XM_014293992.1"/>
</dbReference>
<dbReference type="EMBL" id="KQ243547">
    <property type="protein sequence ID" value="KNC75565.1"/>
    <property type="molecule type" value="Genomic_DNA"/>
</dbReference>
<evidence type="ECO:0000313" key="2">
    <source>
        <dbReference type="EMBL" id="KNC75565.1"/>
    </source>
</evidence>
<organism evidence="2 3">
    <name type="scientific">Sphaeroforma arctica JP610</name>
    <dbReference type="NCBI Taxonomy" id="667725"/>
    <lineage>
        <taxon>Eukaryota</taxon>
        <taxon>Ichthyosporea</taxon>
        <taxon>Ichthyophonida</taxon>
        <taxon>Sphaeroforma</taxon>
    </lineage>
</organism>
<sequence length="141" mass="14893">MIAIPGGPGDNGKDNRSPNHNYNPNLGSFSMPNHSTMSMLTTGTASHHQIHHGIGGPFSGNSNNTCNLQEVCDVNAKEMPHRDSGVDASGDGMKSSVYGDESGVGNSLDFLDEWRDLLAAPSWGGLDLDSLEIRNLLANGT</sequence>
<feature type="non-terminal residue" evidence="2">
    <location>
        <position position="141"/>
    </location>
</feature>
<proteinExistence type="predicted"/>
<dbReference type="Proteomes" id="UP000054560">
    <property type="component" value="Unassembled WGS sequence"/>
</dbReference>
<reference evidence="2 3" key="1">
    <citation type="submission" date="2011-02" db="EMBL/GenBank/DDBJ databases">
        <title>The Genome Sequence of Sphaeroforma arctica JP610.</title>
        <authorList>
            <consortium name="The Broad Institute Genome Sequencing Platform"/>
            <person name="Russ C."/>
            <person name="Cuomo C."/>
            <person name="Young S.K."/>
            <person name="Zeng Q."/>
            <person name="Gargeya S."/>
            <person name="Alvarado L."/>
            <person name="Berlin A."/>
            <person name="Chapman S.B."/>
            <person name="Chen Z."/>
            <person name="Freedman E."/>
            <person name="Gellesch M."/>
            <person name="Goldberg J."/>
            <person name="Griggs A."/>
            <person name="Gujja S."/>
            <person name="Heilman E."/>
            <person name="Heiman D."/>
            <person name="Howarth C."/>
            <person name="Mehta T."/>
            <person name="Neiman D."/>
            <person name="Pearson M."/>
            <person name="Roberts A."/>
            <person name="Saif S."/>
            <person name="Shea T."/>
            <person name="Shenoy N."/>
            <person name="Sisk P."/>
            <person name="Stolte C."/>
            <person name="Sykes S."/>
            <person name="White J."/>
            <person name="Yandava C."/>
            <person name="Burger G."/>
            <person name="Gray M.W."/>
            <person name="Holland P.W.H."/>
            <person name="King N."/>
            <person name="Lang F.B.F."/>
            <person name="Roger A.J."/>
            <person name="Ruiz-Trillo I."/>
            <person name="Haas B."/>
            <person name="Nusbaum C."/>
            <person name="Birren B."/>
        </authorList>
    </citation>
    <scope>NUCLEOTIDE SEQUENCE [LARGE SCALE GENOMIC DNA]</scope>
    <source>
        <strain evidence="2 3">JP610</strain>
    </source>
</reference>
<gene>
    <name evidence="2" type="ORF">SARC_11911</name>
</gene>